<dbReference type="Pfam" id="PF01042">
    <property type="entry name" value="Ribonuc_L-PSP"/>
    <property type="match status" value="3"/>
</dbReference>
<dbReference type="Proteomes" id="UP000189966">
    <property type="component" value="Unassembled WGS sequence"/>
</dbReference>
<organism evidence="2 3">
    <name type="scientific">Photobacterium piscicola</name>
    <dbReference type="NCBI Taxonomy" id="1378299"/>
    <lineage>
        <taxon>Bacteria</taxon>
        <taxon>Pseudomonadati</taxon>
        <taxon>Pseudomonadota</taxon>
        <taxon>Gammaproteobacteria</taxon>
        <taxon>Vibrionales</taxon>
        <taxon>Vibrionaceae</taxon>
        <taxon>Photobacterium</taxon>
    </lineage>
</organism>
<dbReference type="EC" id="3.5.4.-" evidence="2"/>
<dbReference type="EMBL" id="FUZI01000001">
    <property type="protein sequence ID" value="SKC31281.1"/>
    <property type="molecule type" value="Genomic_DNA"/>
</dbReference>
<evidence type="ECO:0000313" key="3">
    <source>
        <dbReference type="Proteomes" id="UP000189966"/>
    </source>
</evidence>
<evidence type="ECO:0000313" key="2">
    <source>
        <dbReference type="EMBL" id="SKC31281.1"/>
    </source>
</evidence>
<feature type="region of interest" description="Disordered" evidence="1">
    <location>
        <begin position="1"/>
        <end position="21"/>
    </location>
</feature>
<dbReference type="RefSeq" id="WP_080156090.1">
    <property type="nucleotide sequence ID" value="NZ_FUZI01000001.1"/>
</dbReference>
<dbReference type="PANTHER" id="PTHR11803:SF39">
    <property type="entry name" value="2-IMINOBUTANOATE_2-IMINOPROPANOATE DEAMINASE"/>
    <property type="match status" value="1"/>
</dbReference>
<protein>
    <submittedName>
        <fullName evidence="2">Enamine/imine deaminase</fullName>
        <ecNumber evidence="2">3.5.4.-</ecNumber>
    </submittedName>
</protein>
<dbReference type="PANTHER" id="PTHR11803">
    <property type="entry name" value="2-IMINOBUTANOATE/2-IMINOPROPANOATE DEAMINASE RIDA"/>
    <property type="match status" value="1"/>
</dbReference>
<accession>A0A1T5HWP7</accession>
<dbReference type="OrthoDB" id="8684161at2"/>
<name>A0A1T5HWP7_9GAMM</name>
<dbReference type="InterPro" id="IPR006175">
    <property type="entry name" value="YjgF/YER057c/UK114"/>
</dbReference>
<dbReference type="GO" id="GO:0005829">
    <property type="term" value="C:cytosol"/>
    <property type="evidence" value="ECO:0007669"/>
    <property type="project" value="TreeGrafter"/>
</dbReference>
<keyword evidence="2" id="KW-0378">Hydrolase</keyword>
<dbReference type="GO" id="GO:0019239">
    <property type="term" value="F:deaminase activity"/>
    <property type="evidence" value="ECO:0007669"/>
    <property type="project" value="TreeGrafter"/>
</dbReference>
<gene>
    <name evidence="2" type="primary">yabJ_2</name>
    <name evidence="2" type="ORF">CZ809_00759</name>
</gene>
<dbReference type="AlphaFoldDB" id="A0A1T5HWP7"/>
<dbReference type="InterPro" id="IPR035959">
    <property type="entry name" value="RutC-like_sf"/>
</dbReference>
<dbReference type="SUPFAM" id="SSF55298">
    <property type="entry name" value="YjgF-like"/>
    <property type="match status" value="3"/>
</dbReference>
<evidence type="ECO:0000256" key="1">
    <source>
        <dbReference type="SAM" id="MobiDB-lite"/>
    </source>
</evidence>
<sequence>MANNIIKNSRNTKNAPKNSASTQSVAFSHYNNISAQLPLDPNTGKMVIGGIKEQTTQCLNNIKAIVEQIDHTMDDVVKLHVFVKDISNIKIVDEVYKTFFNDILPTRTVAVVASLPDNDALIQMDALISNGEGTAPQQPCALIKVSRNTDKAPNDKMATQTVAFSHYNNLSAQLPIDFKTNEIIIGDIKMQVKQCLYNINTILSSIDHVLDDVVKTTIYIKNIKDINVINDVCNTFFGDYIPARTFIVVEDLPAGALLQIDTVVSHGDGTPPQLPEDSRLLVIEANNSVNAPTVPYSHTVAFSHYNHISGQLPLDPETLTVVNGYIQAQTKQCLNNIKAIIESVDHVMDDIVKVNIQLKNMLDIELVDEIYASFFKEALPARTVIGVSAIPMDALIQIDVIVSNCESTPPQ</sequence>
<dbReference type="CDD" id="cd00448">
    <property type="entry name" value="YjgF_YER057c_UK114_family"/>
    <property type="match status" value="3"/>
</dbReference>
<reference evidence="2 3" key="1">
    <citation type="submission" date="2017-02" db="EMBL/GenBank/DDBJ databases">
        <authorList>
            <person name="Peterson S.W."/>
        </authorList>
    </citation>
    <scope>NUCLEOTIDE SEQUENCE [LARGE SCALE GENOMIC DNA]</scope>
    <source>
        <strain evidence="3">type strain: NCCB 100098</strain>
    </source>
</reference>
<proteinExistence type="predicted"/>
<dbReference type="Gene3D" id="3.30.1330.40">
    <property type="entry name" value="RutC-like"/>
    <property type="match status" value="3"/>
</dbReference>